<dbReference type="EMBL" id="AAGTJX010000001">
    <property type="protein sequence ID" value="EBR7748093.1"/>
    <property type="molecule type" value="Genomic_DNA"/>
</dbReference>
<dbReference type="EMBL" id="AAIHAI010000002">
    <property type="protein sequence ID" value="ECE1507072.1"/>
    <property type="molecule type" value="Genomic_DNA"/>
</dbReference>
<dbReference type="EMBL" id="AAGKQP010000003">
    <property type="protein sequence ID" value="EBP0974600.1"/>
    <property type="molecule type" value="Genomic_DNA"/>
</dbReference>
<evidence type="ECO:0000313" key="8">
    <source>
        <dbReference type="EMBL" id="ECQ8326758.1"/>
    </source>
</evidence>
<evidence type="ECO:0000313" key="7">
    <source>
        <dbReference type="EMBL" id="ECE1507072.1"/>
    </source>
</evidence>
<evidence type="ECO:0000313" key="1">
    <source>
        <dbReference type="EMBL" id="EAM2999784.1"/>
    </source>
</evidence>
<comment type="caution">
    <text evidence="9">The sequence shown here is derived from an EMBL/GenBank/DDBJ whole genome shotgun (WGS) entry which is preliminary data.</text>
</comment>
<organism evidence="9">
    <name type="scientific">Salmonella enterica</name>
    <name type="common">Salmonella choleraesuis</name>
    <dbReference type="NCBI Taxonomy" id="28901"/>
    <lineage>
        <taxon>Bacteria</taxon>
        <taxon>Pseudomonadati</taxon>
        <taxon>Pseudomonadota</taxon>
        <taxon>Gammaproteobacteria</taxon>
        <taxon>Enterobacterales</taxon>
        <taxon>Enterobacteriaceae</taxon>
        <taxon>Salmonella</taxon>
    </lineage>
</organism>
<evidence type="ECO:0000313" key="10">
    <source>
        <dbReference type="EMBL" id="ECZ0560336.1"/>
    </source>
</evidence>
<dbReference type="EMBL" id="AALAVL010000005">
    <property type="protein sequence ID" value="ECX7511592.1"/>
    <property type="molecule type" value="Genomic_DNA"/>
</dbReference>
<name>A0A619QBH7_SALER</name>
<dbReference type="EMBL" id="AAGTJB010000001">
    <property type="protein sequence ID" value="EBR7788232.1"/>
    <property type="molecule type" value="Genomic_DNA"/>
</dbReference>
<accession>A0A619QBH7</accession>
<evidence type="ECO:0000313" key="4">
    <source>
        <dbReference type="EMBL" id="EBR6659186.1"/>
    </source>
</evidence>
<proteinExistence type="predicted"/>
<evidence type="ECO:0000313" key="2">
    <source>
        <dbReference type="EMBL" id="EBP0974600.1"/>
    </source>
</evidence>
<dbReference type="EMBL" id="AALFUT010000001">
    <property type="protein sequence ID" value="ECZ0560336.1"/>
    <property type="molecule type" value="Genomic_DNA"/>
</dbReference>
<dbReference type="AlphaFoldDB" id="A0A619QBH7"/>
<dbReference type="EMBL" id="AALKIA010000001">
    <property type="protein sequence ID" value="EDA5102780.1"/>
    <property type="molecule type" value="Genomic_DNA"/>
</dbReference>
<reference evidence="9" key="1">
    <citation type="submission" date="2018-07" db="EMBL/GenBank/DDBJ databases">
        <authorList>
            <consortium name="PulseNet: The National Subtyping Network for Foodborne Disease Surveillance"/>
            <person name="Tarr C.L."/>
            <person name="Trees E."/>
            <person name="Katz L.S."/>
            <person name="Carleton-Romer H.A."/>
            <person name="Stroika S."/>
            <person name="Kucerova Z."/>
            <person name="Roache K.F."/>
            <person name="Sabol A.L."/>
            <person name="Besser J."/>
            <person name="Gerner-Smidt P."/>
        </authorList>
    </citation>
    <scope>NUCLEOTIDE SEQUENCE</scope>
    <source>
        <strain evidence="7">2015AM-2920</strain>
        <strain evidence="9">PNUSAS017874</strain>
        <strain evidence="8">PNUSAS095236</strain>
        <strain evidence="10">PNUSAS103120</strain>
        <strain evidence="11">PNUSAS103243</strain>
    </source>
</reference>
<evidence type="ECO:0000313" key="9">
    <source>
        <dbReference type="EMBL" id="ECX7511592.1"/>
    </source>
</evidence>
<gene>
    <name evidence="3" type="ORF">A2H40_05060</name>
    <name evidence="6" type="ORF">B9796_01815</name>
    <name evidence="5" type="ORF">B9797_01815</name>
    <name evidence="4" type="ORF">B9934_02635</name>
    <name evidence="7" type="ORF">C2408_05245</name>
    <name evidence="9" type="ORF">CG580_05680</name>
    <name evidence="1" type="ORF">CIT69_05235</name>
    <name evidence="8" type="ORF">F0154_09160</name>
    <name evidence="10" type="ORF">F7428_01830</name>
    <name evidence="11" type="ORF">F9M27_00745</name>
    <name evidence="2" type="ORF">LM31_04380</name>
</gene>
<evidence type="ECO:0000313" key="3">
    <source>
        <dbReference type="EMBL" id="EBQ4315114.1"/>
    </source>
</evidence>
<reference evidence="2" key="2">
    <citation type="submission" date="2018-07" db="EMBL/GenBank/DDBJ databases">
        <authorList>
            <consortium name="GenomeTrakr network: Whole genome sequencing for foodborne pathogen traceback"/>
        </authorList>
    </citation>
    <scope>NUCLEOTIDE SEQUENCE</scope>
    <source>
        <strain evidence="2">CFSAN024207</strain>
        <strain evidence="3">CFSAN047939</strain>
        <strain evidence="1">CFSAN057169</strain>
        <strain evidence="4">CNSV-T1-MD09-1-TT-B</strain>
        <strain evidence="5">CNSV-T3-MD10-10-RV-C</strain>
        <strain evidence="6">CNSV-T3-MD10-10-RV-D</strain>
    </source>
</reference>
<dbReference type="EMBL" id="AAGOZC010000004">
    <property type="protein sequence ID" value="EBQ4315114.1"/>
    <property type="molecule type" value="Genomic_DNA"/>
</dbReference>
<evidence type="ECO:0000313" key="11">
    <source>
        <dbReference type="EMBL" id="EDA5102780.1"/>
    </source>
</evidence>
<dbReference type="EMBL" id="AAGTAA010000002">
    <property type="protein sequence ID" value="EBR6659186.1"/>
    <property type="molecule type" value="Genomic_DNA"/>
</dbReference>
<dbReference type="EMBL" id="AACUMD010000003">
    <property type="protein sequence ID" value="EAM2999784.1"/>
    <property type="molecule type" value="Genomic_DNA"/>
</dbReference>
<evidence type="ECO:0000313" key="5">
    <source>
        <dbReference type="EMBL" id="EBR7748093.1"/>
    </source>
</evidence>
<evidence type="ECO:0000313" key="6">
    <source>
        <dbReference type="EMBL" id="EBR7788232.1"/>
    </source>
</evidence>
<sequence length="290" mass="32965">MNTHIITGWNNNSVHASGKDEDMNTILGYIAVPFTIEHGSAGAISRIIELARLKEMRPLFEKFNNLTCYCAGLDRPSVDELNLLAVTVTTLHKNINNYISKQESEIAQCSTALAAISKGSVTGSGFYIRQQIQQNENNRERSQNQIAVAEKDRLYVESIISLLRSLVRSERESNPEFILNTELPQTDTDNSGWYFFRRGNEAGEMVLASLERVQKALDNIIVKCTRTASNIRHKEEKNALIKAYTYYYSRDGETLRFAIDLSDYIGAVMEPVRNTIKKEYKMTYSFSTNY</sequence>
<protein>
    <submittedName>
        <fullName evidence="9">Uncharacterized protein</fullName>
    </submittedName>
</protein>
<dbReference type="EMBL" id="AAKDBL010000004">
    <property type="protein sequence ID" value="ECQ8326758.1"/>
    <property type="molecule type" value="Genomic_DNA"/>
</dbReference>